<reference evidence="9" key="1">
    <citation type="submission" date="2020-02" db="EMBL/GenBank/DDBJ databases">
        <authorList>
            <person name="Meier V. D."/>
        </authorList>
    </citation>
    <scope>NUCLEOTIDE SEQUENCE</scope>
    <source>
        <strain evidence="9">AVDCRST_MAG05</strain>
    </source>
</reference>
<comment type="similarity">
    <text evidence="1">Belongs to the sigma-70 factor family. ECF subfamily.</text>
</comment>
<proteinExistence type="inferred from homology"/>
<dbReference type="SUPFAM" id="SSF88946">
    <property type="entry name" value="Sigma2 domain of RNA polymerase sigma factors"/>
    <property type="match status" value="1"/>
</dbReference>
<keyword evidence="4" id="KW-0238">DNA-binding</keyword>
<gene>
    <name evidence="9" type="ORF">AVDCRST_MAG05-3231</name>
</gene>
<evidence type="ECO:0000256" key="5">
    <source>
        <dbReference type="ARBA" id="ARBA00023163"/>
    </source>
</evidence>
<dbReference type="Pfam" id="PF04545">
    <property type="entry name" value="Sigma70_r4"/>
    <property type="match status" value="1"/>
</dbReference>
<keyword evidence="3" id="KW-0731">Sigma factor</keyword>
<dbReference type="Pfam" id="PF04542">
    <property type="entry name" value="Sigma70_r2"/>
    <property type="match status" value="1"/>
</dbReference>
<dbReference type="Gene3D" id="1.10.10.10">
    <property type="entry name" value="Winged helix-like DNA-binding domain superfamily/Winged helix DNA-binding domain"/>
    <property type="match status" value="1"/>
</dbReference>
<dbReference type="GO" id="GO:0006352">
    <property type="term" value="P:DNA-templated transcription initiation"/>
    <property type="evidence" value="ECO:0007669"/>
    <property type="project" value="InterPro"/>
</dbReference>
<evidence type="ECO:0000256" key="4">
    <source>
        <dbReference type="ARBA" id="ARBA00023125"/>
    </source>
</evidence>
<evidence type="ECO:0000313" key="9">
    <source>
        <dbReference type="EMBL" id="CAA9514756.1"/>
    </source>
</evidence>
<dbReference type="InterPro" id="IPR007627">
    <property type="entry name" value="RNA_pol_sigma70_r2"/>
</dbReference>
<dbReference type="PANTHER" id="PTHR43133:SF62">
    <property type="entry name" value="RNA POLYMERASE SIGMA FACTOR SIGZ"/>
    <property type="match status" value="1"/>
</dbReference>
<keyword evidence="5" id="KW-0804">Transcription</keyword>
<name>A0A6J4T624_9ACTN</name>
<dbReference type="InterPro" id="IPR036388">
    <property type="entry name" value="WH-like_DNA-bd_sf"/>
</dbReference>
<evidence type="ECO:0000256" key="1">
    <source>
        <dbReference type="ARBA" id="ARBA00010641"/>
    </source>
</evidence>
<dbReference type="InterPro" id="IPR039425">
    <property type="entry name" value="RNA_pol_sigma-70-like"/>
</dbReference>
<dbReference type="InterPro" id="IPR007630">
    <property type="entry name" value="RNA_pol_sigma70_r4"/>
</dbReference>
<feature type="region of interest" description="Disordered" evidence="6">
    <location>
        <begin position="87"/>
        <end position="112"/>
    </location>
</feature>
<dbReference type="GO" id="GO:0016987">
    <property type="term" value="F:sigma factor activity"/>
    <property type="evidence" value="ECO:0007669"/>
    <property type="project" value="UniProtKB-KW"/>
</dbReference>
<feature type="domain" description="RNA polymerase sigma-70 region 2" evidence="7">
    <location>
        <begin position="21"/>
        <end position="89"/>
    </location>
</feature>
<sequence>MEDEILVRRVAAGDERALGVLYDRYAGLVYGAGTRYLGDRGQAEDLVQDVFLSVWRNAGGFDPSRASFATWVYRITRNRATDLIRRRKSRVRTVGTGSPPEPEDPDPTGRLSRGFDVAAALSRLSPAHREVLVLAYFEGLSQREISARTHTPLGTVKSRTTAALRALREAMSPEPDGW</sequence>
<dbReference type="Gene3D" id="1.10.1740.10">
    <property type="match status" value="1"/>
</dbReference>
<evidence type="ECO:0000256" key="6">
    <source>
        <dbReference type="SAM" id="MobiDB-lite"/>
    </source>
</evidence>
<organism evidence="9">
    <name type="scientific">uncultured Rubrobacteraceae bacterium</name>
    <dbReference type="NCBI Taxonomy" id="349277"/>
    <lineage>
        <taxon>Bacteria</taxon>
        <taxon>Bacillati</taxon>
        <taxon>Actinomycetota</taxon>
        <taxon>Rubrobacteria</taxon>
        <taxon>Rubrobacterales</taxon>
        <taxon>Rubrobacteraceae</taxon>
        <taxon>environmental samples</taxon>
    </lineage>
</organism>
<dbReference type="GO" id="GO:0003677">
    <property type="term" value="F:DNA binding"/>
    <property type="evidence" value="ECO:0007669"/>
    <property type="project" value="UniProtKB-KW"/>
</dbReference>
<dbReference type="SUPFAM" id="SSF88659">
    <property type="entry name" value="Sigma3 and sigma4 domains of RNA polymerase sigma factors"/>
    <property type="match status" value="1"/>
</dbReference>
<dbReference type="AlphaFoldDB" id="A0A6J4T624"/>
<dbReference type="InterPro" id="IPR013325">
    <property type="entry name" value="RNA_pol_sigma_r2"/>
</dbReference>
<accession>A0A6J4T624</accession>
<dbReference type="InterPro" id="IPR013324">
    <property type="entry name" value="RNA_pol_sigma_r3/r4-like"/>
</dbReference>
<evidence type="ECO:0000256" key="3">
    <source>
        <dbReference type="ARBA" id="ARBA00023082"/>
    </source>
</evidence>
<evidence type="ECO:0000259" key="8">
    <source>
        <dbReference type="Pfam" id="PF04545"/>
    </source>
</evidence>
<dbReference type="InterPro" id="IPR014284">
    <property type="entry name" value="RNA_pol_sigma-70_dom"/>
</dbReference>
<protein>
    <submittedName>
        <fullName evidence="9">RNA polymerase ECF-type sigma factor</fullName>
    </submittedName>
</protein>
<keyword evidence="2" id="KW-0805">Transcription regulation</keyword>
<dbReference type="NCBIfam" id="TIGR02937">
    <property type="entry name" value="sigma70-ECF"/>
    <property type="match status" value="1"/>
</dbReference>
<evidence type="ECO:0000259" key="7">
    <source>
        <dbReference type="Pfam" id="PF04542"/>
    </source>
</evidence>
<dbReference type="EMBL" id="CADCVM010000364">
    <property type="protein sequence ID" value="CAA9514756.1"/>
    <property type="molecule type" value="Genomic_DNA"/>
</dbReference>
<dbReference type="PANTHER" id="PTHR43133">
    <property type="entry name" value="RNA POLYMERASE ECF-TYPE SIGMA FACTO"/>
    <property type="match status" value="1"/>
</dbReference>
<evidence type="ECO:0000256" key="2">
    <source>
        <dbReference type="ARBA" id="ARBA00023015"/>
    </source>
</evidence>
<dbReference type="CDD" id="cd06171">
    <property type="entry name" value="Sigma70_r4"/>
    <property type="match status" value="1"/>
</dbReference>
<feature type="domain" description="RNA polymerase sigma-70 region 4" evidence="8">
    <location>
        <begin position="120"/>
        <end position="169"/>
    </location>
</feature>